<reference evidence="2" key="1">
    <citation type="submission" date="2016-07" db="EMBL/GenBank/DDBJ databases">
        <title>New class B carbapenemase carried by novel plasmid in Pseudomonas putida enviromental strain in eastern Amazonia.</title>
        <authorList>
            <person name="Souza C.O."/>
            <person name="Lima K.V."/>
            <person name="Brasiliense D.M."/>
            <person name="Perez-Chaparro P.J."/>
            <person name="Mamizuka E.M."/>
            <person name="Lima M.O."/>
            <person name="Lima L.N."/>
            <person name="McCulloch J.A."/>
        </authorList>
    </citation>
    <scope>NUCLEOTIDE SEQUENCE [LARGE SCALE GENOMIC DNA]</scope>
    <source>
        <strain evidence="2">IEC33019</strain>
    </source>
</reference>
<sequence length="64" mass="7148">MTHVQRLKYSILIILVVLGIMLGLSYLQKQGTITEQTFQYIAIAIAVIVVVINAILRRKVGPKP</sequence>
<organism evidence="2">
    <name type="scientific">Pseudomonas putida</name>
    <name type="common">Arthrobacter siderocapsulatus</name>
    <dbReference type="NCBI Taxonomy" id="303"/>
    <lineage>
        <taxon>Bacteria</taxon>
        <taxon>Pseudomonadati</taxon>
        <taxon>Pseudomonadota</taxon>
        <taxon>Gammaproteobacteria</taxon>
        <taxon>Pseudomonadales</taxon>
        <taxon>Pseudomonadaceae</taxon>
        <taxon>Pseudomonas</taxon>
    </lineage>
</organism>
<accession>A0A1B2F5D3</accession>
<dbReference type="RefSeq" id="WP_070091226.1">
    <property type="nucleotide sequence ID" value="NZ_CP016634.1"/>
</dbReference>
<feature type="transmembrane region" description="Helical" evidence="1">
    <location>
        <begin position="7"/>
        <end position="26"/>
    </location>
</feature>
<dbReference type="EMBL" id="CP016634">
    <property type="protein sequence ID" value="ANY87435.1"/>
    <property type="molecule type" value="Genomic_DNA"/>
</dbReference>
<protein>
    <submittedName>
        <fullName evidence="2">Uncharacterized protein</fullName>
    </submittedName>
</protein>
<keyword evidence="1" id="KW-0812">Transmembrane</keyword>
<name>A0A1B2F5D3_PSEPU</name>
<keyword evidence="1" id="KW-1133">Transmembrane helix</keyword>
<proteinExistence type="predicted"/>
<keyword evidence="1" id="KW-0472">Membrane</keyword>
<gene>
    <name evidence="2" type="ORF">IEC33019_1874</name>
</gene>
<evidence type="ECO:0000313" key="2">
    <source>
        <dbReference type="EMBL" id="ANY87435.1"/>
    </source>
</evidence>
<dbReference type="AlphaFoldDB" id="A0A1B2F5D3"/>
<feature type="transmembrane region" description="Helical" evidence="1">
    <location>
        <begin position="38"/>
        <end position="56"/>
    </location>
</feature>
<evidence type="ECO:0000256" key="1">
    <source>
        <dbReference type="SAM" id="Phobius"/>
    </source>
</evidence>